<organism evidence="2 3">
    <name type="scientific">Candidatus Symbiobacter mobilis CR</name>
    <dbReference type="NCBI Taxonomy" id="946483"/>
    <lineage>
        <taxon>Bacteria</taxon>
        <taxon>Pseudomonadati</taxon>
        <taxon>Pseudomonadota</taxon>
        <taxon>Betaproteobacteria</taxon>
        <taxon>Burkholderiales</taxon>
        <taxon>Comamonadaceae</taxon>
    </lineage>
</organism>
<evidence type="ECO:0000256" key="1">
    <source>
        <dbReference type="SAM" id="MobiDB-lite"/>
    </source>
</evidence>
<dbReference type="Proteomes" id="UP000017184">
    <property type="component" value="Chromosome"/>
</dbReference>
<feature type="region of interest" description="Disordered" evidence="1">
    <location>
        <begin position="1"/>
        <end position="22"/>
    </location>
</feature>
<accession>U5N940</accession>
<feature type="compositionally biased region" description="Basic and acidic residues" evidence="1">
    <location>
        <begin position="1"/>
        <end position="13"/>
    </location>
</feature>
<reference evidence="2 3" key="1">
    <citation type="journal article" date="2013" name="Genome Biol.">
        <title>Genomic analysis reveals key aspects of prokaryotic symbiosis in the phototrophic consortium "Chlorochromatium aggregatum".</title>
        <authorList>
            <person name="Liu Z."/>
            <person name="Muller J."/>
            <person name="Li T."/>
            <person name="Alvey R.M."/>
            <person name="Vogl K."/>
            <person name="Frigaard N.U."/>
            <person name="Rockwell N.C."/>
            <person name="Boyd E.S."/>
            <person name="Tomsho L.P."/>
            <person name="Schuster S.C."/>
            <person name="Henke P."/>
            <person name="Rohde M."/>
            <person name="Overmann J."/>
            <person name="Bryant D.A."/>
        </authorList>
    </citation>
    <scope>NUCLEOTIDE SEQUENCE [LARGE SCALE GENOMIC DNA]</scope>
    <source>
        <strain evidence="2">CR</strain>
    </source>
</reference>
<dbReference type="STRING" id="946483.Cenrod_1808"/>
<dbReference type="AlphaFoldDB" id="U5N940"/>
<gene>
    <name evidence="2" type="ORF">Cenrod_1808</name>
</gene>
<dbReference type="KEGG" id="cbx:Cenrod_1808"/>
<protein>
    <submittedName>
        <fullName evidence="2">Uncharacterized protein</fullName>
    </submittedName>
</protein>
<evidence type="ECO:0000313" key="3">
    <source>
        <dbReference type="Proteomes" id="UP000017184"/>
    </source>
</evidence>
<evidence type="ECO:0000313" key="2">
    <source>
        <dbReference type="EMBL" id="AGX87892.1"/>
    </source>
</evidence>
<proteinExistence type="predicted"/>
<keyword evidence="3" id="KW-1185">Reference proteome</keyword>
<name>U5N940_9BURK</name>
<sequence>MGEKKRRDGETPKAPKTGGNKTYAKLSWLGIPTQTVQSSTASGYNNAGAVLRKSRKNKTYAKLSRLGVPTQTVQNSTASGYNDAGAVLRKSRELTSLNPGTDIMVRAAWFPT</sequence>
<dbReference type="EMBL" id="CP004885">
    <property type="protein sequence ID" value="AGX87892.1"/>
    <property type="molecule type" value="Genomic_DNA"/>
</dbReference>
<dbReference type="HOGENOM" id="CLU_2141345_0_0_4"/>